<dbReference type="Gene3D" id="1.10.606.20">
    <property type="match status" value="1"/>
</dbReference>
<dbReference type="InterPro" id="IPR055161">
    <property type="entry name" value="NapH1-like_2nd"/>
</dbReference>
<sequence length="387" mass="40499">MNRIHRCLSGLTTAAVAAGLVAAPGVPGAVADTPTSAEVALDWQGTALATVPFSPAQGLYLSFASTAVDRAARKSLKTAGSSEVAAVARAAHDVLVEYFPGSAGTLATRLEASLAQVPDGPAEARGSAIGAEAAEGVIESRVDDGRGDASIVYEAQPGVGVWTDARPMATPWYGFVDRVDGGRPVVVDGPDPVGSPAYRADLAEVRDDGRSMADAEKAATATFFNVPAFALYRNALIAHLRTQPLGLAEVTDLFADLDRATAEGVRQTWRHKFVEGFWRPSAALTTDDGDPLTETVPGWTPVLPVPPYPEYPSGHGTLTAAFAETVRCHLGDVSLTLNGAGAPRTYASLATLEQDAFMSRIWGGIHFRDAMDDAYLIGHTVARRACG</sequence>
<reference evidence="4" key="1">
    <citation type="journal article" date="2019" name="Int. J. Syst. Evol. Microbiol.">
        <title>The Global Catalogue of Microorganisms (GCM) 10K type strain sequencing project: providing services to taxonomists for standard genome sequencing and annotation.</title>
        <authorList>
            <consortium name="The Broad Institute Genomics Platform"/>
            <consortium name="The Broad Institute Genome Sequencing Center for Infectious Disease"/>
            <person name="Wu L."/>
            <person name="Ma J."/>
        </authorList>
    </citation>
    <scope>NUCLEOTIDE SEQUENCE [LARGE SCALE GENOMIC DNA]</scope>
    <source>
        <strain evidence="4">CGMCC 1.12791</strain>
    </source>
</reference>
<accession>A0ABQ3HPM0</accession>
<name>A0ABQ3HPM0_9ACTN</name>
<dbReference type="PANTHER" id="PTHR34599:SF1">
    <property type="entry name" value="PHOSPHATIDIC ACID PHOSPHATASE TYPE 2_HALOPEROXIDASE DOMAIN-CONTAINING PROTEIN"/>
    <property type="match status" value="1"/>
</dbReference>
<keyword evidence="4" id="KW-1185">Reference proteome</keyword>
<dbReference type="RefSeq" id="WP_191280027.1">
    <property type="nucleotide sequence ID" value="NZ_BNAD01000008.1"/>
</dbReference>
<protein>
    <recommendedName>
        <fullName evidence="2">Vanadium-dependent haloperoxidase NapH1-like second helical-bundle domain-containing protein</fullName>
    </recommendedName>
</protein>
<comment type="caution">
    <text evidence="3">The sequence shown here is derived from an EMBL/GenBank/DDBJ whole genome shotgun (WGS) entry which is preliminary data.</text>
</comment>
<dbReference type="EMBL" id="BNAD01000008">
    <property type="protein sequence ID" value="GHE18109.1"/>
    <property type="molecule type" value="Genomic_DNA"/>
</dbReference>
<keyword evidence="1" id="KW-0732">Signal</keyword>
<dbReference type="InterPro" id="IPR052559">
    <property type="entry name" value="V-haloperoxidase"/>
</dbReference>
<dbReference type="SUPFAM" id="SSF48317">
    <property type="entry name" value="Acid phosphatase/Vanadium-dependent haloperoxidase"/>
    <property type="match status" value="1"/>
</dbReference>
<organism evidence="3 4">
    <name type="scientific">Nocardioides flavus</name>
    <name type="common">ex Wang et al. 2016</name>
    <dbReference type="NCBI Taxonomy" id="2058780"/>
    <lineage>
        <taxon>Bacteria</taxon>
        <taxon>Bacillati</taxon>
        <taxon>Actinomycetota</taxon>
        <taxon>Actinomycetes</taxon>
        <taxon>Propionibacteriales</taxon>
        <taxon>Nocardioidaceae</taxon>
        <taxon>Nocardioides</taxon>
    </lineage>
</organism>
<evidence type="ECO:0000256" key="1">
    <source>
        <dbReference type="SAM" id="SignalP"/>
    </source>
</evidence>
<feature type="signal peptide" evidence="1">
    <location>
        <begin position="1"/>
        <end position="22"/>
    </location>
</feature>
<gene>
    <name evidence="3" type="ORF">GCM10011376_27190</name>
</gene>
<feature type="chain" id="PRO_5046025388" description="Vanadium-dependent haloperoxidase NapH1-like second helical-bundle domain-containing protein" evidence="1">
    <location>
        <begin position="23"/>
        <end position="387"/>
    </location>
</feature>
<dbReference type="Pfam" id="PF22778">
    <property type="entry name" value="VCPO_2nd"/>
    <property type="match status" value="1"/>
</dbReference>
<dbReference type="PANTHER" id="PTHR34599">
    <property type="entry name" value="PEROXIDASE-RELATED"/>
    <property type="match status" value="1"/>
</dbReference>
<feature type="domain" description="Vanadium-dependent haloperoxidase NapH1-like second helical-bundle" evidence="2">
    <location>
        <begin position="289"/>
        <end position="377"/>
    </location>
</feature>
<proteinExistence type="predicted"/>
<dbReference type="InterPro" id="IPR036938">
    <property type="entry name" value="PAP2/HPO_sf"/>
</dbReference>
<evidence type="ECO:0000313" key="4">
    <source>
        <dbReference type="Proteomes" id="UP000597341"/>
    </source>
</evidence>
<dbReference type="Proteomes" id="UP000597341">
    <property type="component" value="Unassembled WGS sequence"/>
</dbReference>
<evidence type="ECO:0000259" key="2">
    <source>
        <dbReference type="Pfam" id="PF22778"/>
    </source>
</evidence>
<evidence type="ECO:0000313" key="3">
    <source>
        <dbReference type="EMBL" id="GHE18109.1"/>
    </source>
</evidence>